<dbReference type="AlphaFoldDB" id="A0A7X5BN77"/>
<organism evidence="1 2">
    <name type="scientific">Corallococcus exiguus</name>
    <dbReference type="NCBI Taxonomy" id="83462"/>
    <lineage>
        <taxon>Bacteria</taxon>
        <taxon>Pseudomonadati</taxon>
        <taxon>Myxococcota</taxon>
        <taxon>Myxococcia</taxon>
        <taxon>Myxococcales</taxon>
        <taxon>Cystobacterineae</taxon>
        <taxon>Myxococcaceae</taxon>
        <taxon>Corallococcus</taxon>
    </lineage>
</organism>
<comment type="caution">
    <text evidence="1">The sequence shown here is derived from an EMBL/GenBank/DDBJ whole genome shotgun (WGS) entry which is preliminary data.</text>
</comment>
<name>A0A7X5BN77_9BACT</name>
<dbReference type="EMBL" id="JAAAPK010000001">
    <property type="protein sequence ID" value="NBC38791.1"/>
    <property type="molecule type" value="Genomic_DNA"/>
</dbReference>
<proteinExistence type="predicted"/>
<evidence type="ECO:0000313" key="1">
    <source>
        <dbReference type="EMBL" id="NBC38791.1"/>
    </source>
</evidence>
<reference evidence="1 2" key="1">
    <citation type="submission" date="2020-01" db="EMBL/GenBank/DDBJ databases">
        <title>The draft genome sequence of Corallococcus exiguus DSM 14696.</title>
        <authorList>
            <person name="Zhang X."/>
            <person name="Zhu H."/>
        </authorList>
    </citation>
    <scope>NUCLEOTIDE SEQUENCE [LARGE SCALE GENOMIC DNA]</scope>
    <source>
        <strain evidence="1 2">DSM 14696</strain>
    </source>
</reference>
<protein>
    <submittedName>
        <fullName evidence="1">Uncharacterized protein</fullName>
    </submittedName>
</protein>
<dbReference type="Proteomes" id="UP000537825">
    <property type="component" value="Unassembled WGS sequence"/>
</dbReference>
<gene>
    <name evidence="1" type="ORF">GTZ93_03050</name>
</gene>
<sequence>MLYYFKCQKCLNTSGIFLESELPGDMPTCNHCTKEGGSSKVDKLSTMAFFFGCADCKGRWMYSAPSTYSDEKANRPDCPTCGHNHSIFFVPLTTDANKAQKRKKAGLLNPARHDVSGSLDIAPDAAVLNLKRRRLDDGFQDEVPTFSVKPVEDDDAKARIDTERAYQKVKRRRQDYDTKFGALSNAQNPKTTTTHPGRVVSLNQYKTLLTHRETVNSTSYPRLSQSAPTVVNAAKIVGRDAVWDYRELGPNSFMRRLCTLLYTIDFGGDSMNPVELQAMWAHGSLFISSNNYSYGLELENSLGTHGTLKALIGQIKIGKTGAGSINSSKRNLKKSHTDRLPDYKAAFVSNTEAAYSEYFQYQWKYIFKQLRASLNCANHELLTITKNGDDYTAWTAPAVAPGRVYLVVPEQGRGTFTKKDIHAEQMFYPILMNLDAAGLLSESSPAFIGGVKTPCRTCYEVLQAASGALGTKLVLPTDASGHYWEASGMHVPGTVFPPAHQTMVFGKPGSDKIFDTEVPPSPTGH</sequence>
<accession>A0A7X5BN77</accession>
<keyword evidence="2" id="KW-1185">Reference proteome</keyword>
<evidence type="ECO:0000313" key="2">
    <source>
        <dbReference type="Proteomes" id="UP000537825"/>
    </source>
</evidence>
<dbReference type="RefSeq" id="WP_139919933.1">
    <property type="nucleotide sequence ID" value="NZ_CBCSLE010000063.1"/>
</dbReference>